<dbReference type="EMBL" id="JASBWR010000043">
    <property type="protein sequence ID" value="KAJ9104041.1"/>
    <property type="molecule type" value="Genomic_DNA"/>
</dbReference>
<name>A0ACC2VZ17_9TREE</name>
<accession>A0ACC2VZ17</accession>
<keyword evidence="2" id="KW-1185">Reference proteome</keyword>
<reference evidence="1" key="1">
    <citation type="submission" date="2023-04" db="EMBL/GenBank/DDBJ databases">
        <title>Draft Genome sequencing of Naganishia species isolated from polar environments using Oxford Nanopore Technology.</title>
        <authorList>
            <person name="Leo P."/>
            <person name="Venkateswaran K."/>
        </authorList>
    </citation>
    <scope>NUCLEOTIDE SEQUENCE</scope>
    <source>
        <strain evidence="1">MNA-CCFEE 5261</strain>
    </source>
</reference>
<gene>
    <name evidence="1" type="ORF">QFC19_004175</name>
</gene>
<sequence>MSLQDEDGNFLKIVLDIIALPWPTLDSAIYNLFQKSPFSWSSFEDVAALYQRFERYDIRSACTFLRRILPDYAWTHPQMALKFALERGSMKDVAFAAIRNFSLVLADTSGNAFWECVSKTRARLQNTEEKEAREWQAEAHFLFVRCIYAASPQLFQHPQSSVDDWKYVAQDFLEELDQLEAWQVAQRLARRVHQEDSAIIYVGPQPLAGGDPQETLVDEQAQSQESVFSQAYFNRYFLPTQAELMTYTNPLTIIPSDSFMTGLNFYRDRDSAFQQPGVSATSAPDAHPNSFVFVMSSEGILFEAPASQISTAR</sequence>
<proteinExistence type="predicted"/>
<evidence type="ECO:0000313" key="1">
    <source>
        <dbReference type="EMBL" id="KAJ9104041.1"/>
    </source>
</evidence>
<dbReference type="Proteomes" id="UP001241377">
    <property type="component" value="Unassembled WGS sequence"/>
</dbReference>
<organism evidence="1 2">
    <name type="scientific">Naganishia cerealis</name>
    <dbReference type="NCBI Taxonomy" id="610337"/>
    <lineage>
        <taxon>Eukaryota</taxon>
        <taxon>Fungi</taxon>
        <taxon>Dikarya</taxon>
        <taxon>Basidiomycota</taxon>
        <taxon>Agaricomycotina</taxon>
        <taxon>Tremellomycetes</taxon>
        <taxon>Filobasidiales</taxon>
        <taxon>Filobasidiaceae</taxon>
        <taxon>Naganishia</taxon>
    </lineage>
</organism>
<protein>
    <submittedName>
        <fullName evidence="1">Uncharacterized protein</fullName>
    </submittedName>
</protein>
<evidence type="ECO:0000313" key="2">
    <source>
        <dbReference type="Proteomes" id="UP001241377"/>
    </source>
</evidence>
<comment type="caution">
    <text evidence="1">The sequence shown here is derived from an EMBL/GenBank/DDBJ whole genome shotgun (WGS) entry which is preliminary data.</text>
</comment>